<name>A0A4Y9T144_9BURK</name>
<dbReference type="RefSeq" id="WP_135189184.1">
    <property type="nucleotide sequence ID" value="NZ_SPUM01000045.1"/>
</dbReference>
<evidence type="ECO:0000256" key="1">
    <source>
        <dbReference type="SAM" id="SignalP"/>
    </source>
</evidence>
<sequence>MGYSHCPALRQRLRSFPSVAAITLAAWSPLPSQAAQPGHEVIGKWKFVSALDFTVPSSLDEQEAQQLLGHVLTISKNWSRFDDGQDCGVPGFETKRVEPSLYLQREAGIGASKLKLPNPVTVVDINCTQVFVKKPNRVVIFWEGFFFEAVRVSR</sequence>
<evidence type="ECO:0000313" key="3">
    <source>
        <dbReference type="Proteomes" id="UP000297258"/>
    </source>
</evidence>
<proteinExistence type="predicted"/>
<feature type="signal peptide" evidence="1">
    <location>
        <begin position="1"/>
        <end position="34"/>
    </location>
</feature>
<organism evidence="2 3">
    <name type="scientific">Massilia horti</name>
    <dbReference type="NCBI Taxonomy" id="2562153"/>
    <lineage>
        <taxon>Bacteria</taxon>
        <taxon>Pseudomonadati</taxon>
        <taxon>Pseudomonadota</taxon>
        <taxon>Betaproteobacteria</taxon>
        <taxon>Burkholderiales</taxon>
        <taxon>Oxalobacteraceae</taxon>
        <taxon>Telluria group</taxon>
        <taxon>Massilia</taxon>
    </lineage>
</organism>
<dbReference type="Proteomes" id="UP000297258">
    <property type="component" value="Unassembled WGS sequence"/>
</dbReference>
<keyword evidence="3" id="KW-1185">Reference proteome</keyword>
<dbReference type="OrthoDB" id="8756023at2"/>
<dbReference type="EMBL" id="SPUM01000045">
    <property type="protein sequence ID" value="TFW33144.1"/>
    <property type="molecule type" value="Genomic_DNA"/>
</dbReference>
<accession>A0A4Y9T144</accession>
<keyword evidence="1" id="KW-0732">Signal</keyword>
<feature type="chain" id="PRO_5021187565" description="Lipocalin-like domain-containing protein" evidence="1">
    <location>
        <begin position="35"/>
        <end position="154"/>
    </location>
</feature>
<gene>
    <name evidence="2" type="ORF">E4O92_07740</name>
</gene>
<protein>
    <recommendedName>
        <fullName evidence="4">Lipocalin-like domain-containing protein</fullName>
    </recommendedName>
</protein>
<evidence type="ECO:0008006" key="4">
    <source>
        <dbReference type="Google" id="ProtNLM"/>
    </source>
</evidence>
<evidence type="ECO:0000313" key="2">
    <source>
        <dbReference type="EMBL" id="TFW33144.1"/>
    </source>
</evidence>
<comment type="caution">
    <text evidence="2">The sequence shown here is derived from an EMBL/GenBank/DDBJ whole genome shotgun (WGS) entry which is preliminary data.</text>
</comment>
<reference evidence="2 3" key="1">
    <citation type="submission" date="2019-03" db="EMBL/GenBank/DDBJ databases">
        <title>Draft genome of Massilia hortus sp. nov., a novel bacterial species of the Oxalobacteraceae family.</title>
        <authorList>
            <person name="Peta V."/>
            <person name="Raths R."/>
            <person name="Bucking H."/>
        </authorList>
    </citation>
    <scope>NUCLEOTIDE SEQUENCE [LARGE SCALE GENOMIC DNA]</scope>
    <source>
        <strain evidence="2 3">ONC3</strain>
    </source>
</reference>
<dbReference type="AlphaFoldDB" id="A0A4Y9T144"/>